<reference evidence="3" key="1">
    <citation type="submission" date="2016-10" db="EMBL/GenBank/DDBJ databases">
        <authorList>
            <person name="Varghese N."/>
            <person name="Submissions S."/>
        </authorList>
    </citation>
    <scope>NUCLEOTIDE SEQUENCE [LARGE SCALE GENOMIC DNA]</scope>
    <source>
        <strain evidence="3">DSM 22361</strain>
    </source>
</reference>
<evidence type="ECO:0008006" key="4">
    <source>
        <dbReference type="Google" id="ProtNLM"/>
    </source>
</evidence>
<gene>
    <name evidence="2" type="ORF">SAMN05421877_11517</name>
</gene>
<dbReference type="OrthoDB" id="9803163at2"/>
<feature type="transmembrane region" description="Helical" evidence="1">
    <location>
        <begin position="125"/>
        <end position="146"/>
    </location>
</feature>
<evidence type="ECO:0000256" key="1">
    <source>
        <dbReference type="SAM" id="Phobius"/>
    </source>
</evidence>
<dbReference type="AlphaFoldDB" id="A0A1H6CEF4"/>
<evidence type="ECO:0000313" key="2">
    <source>
        <dbReference type="EMBL" id="SEG71381.1"/>
    </source>
</evidence>
<protein>
    <recommendedName>
        <fullName evidence="4">DUF998 domain-containing protein</fullName>
    </recommendedName>
</protein>
<accession>A0A1H6CEF4</accession>
<dbReference type="RefSeq" id="WP_103907723.1">
    <property type="nucleotide sequence ID" value="NZ_CP049246.1"/>
</dbReference>
<keyword evidence="1" id="KW-0472">Membrane</keyword>
<keyword evidence="1" id="KW-0812">Transmembrane</keyword>
<keyword evidence="3" id="KW-1185">Reference proteome</keyword>
<feature type="transmembrane region" description="Helical" evidence="1">
    <location>
        <begin position="166"/>
        <end position="183"/>
    </location>
</feature>
<feature type="transmembrane region" description="Helical" evidence="1">
    <location>
        <begin position="21"/>
        <end position="40"/>
    </location>
</feature>
<name>A0A1H6CEF4_9SPHI</name>
<sequence>MEIKNIQAHNLFAYRRLRRAIGYLGFFLPIVLVLLSTISFFQTRIQPSISHYYYTNLREIFTGTLCAVGLFLICYKGNGNRSLFRNDNVLTNIAGFMAFGVAFIPTDPIADTCLQCTLINFSLTWLHYAFAAVLFSIFALLSINVFTIGQQPNPTIPVSMFNENRIYRICGYGIIVCIILIPFKLFSYSTLVFEALALWLFGISWLIKGRALGDEGEIGEKIYREHNPKDTEEMVEDQLKT</sequence>
<proteinExistence type="predicted"/>
<dbReference type="Proteomes" id="UP000236731">
    <property type="component" value="Unassembled WGS sequence"/>
</dbReference>
<keyword evidence="1" id="KW-1133">Transmembrane helix</keyword>
<feature type="transmembrane region" description="Helical" evidence="1">
    <location>
        <begin position="60"/>
        <end position="77"/>
    </location>
</feature>
<organism evidence="2 3">
    <name type="scientific">Sphingobacterium lactis</name>
    <dbReference type="NCBI Taxonomy" id="797291"/>
    <lineage>
        <taxon>Bacteria</taxon>
        <taxon>Pseudomonadati</taxon>
        <taxon>Bacteroidota</taxon>
        <taxon>Sphingobacteriia</taxon>
        <taxon>Sphingobacteriales</taxon>
        <taxon>Sphingobacteriaceae</taxon>
        <taxon>Sphingobacterium</taxon>
    </lineage>
</organism>
<evidence type="ECO:0000313" key="3">
    <source>
        <dbReference type="Proteomes" id="UP000236731"/>
    </source>
</evidence>
<feature type="transmembrane region" description="Helical" evidence="1">
    <location>
        <begin position="89"/>
        <end position="105"/>
    </location>
</feature>
<dbReference type="EMBL" id="FNUT01000015">
    <property type="protein sequence ID" value="SEG71381.1"/>
    <property type="molecule type" value="Genomic_DNA"/>
</dbReference>